<dbReference type="InterPro" id="IPR013968">
    <property type="entry name" value="PKS_KR"/>
</dbReference>
<comment type="caution">
    <text evidence="10">The sequence shown here is derived from an EMBL/GenBank/DDBJ whole genome shotgun (WGS) entry which is preliminary data.</text>
</comment>
<gene>
    <name evidence="10" type="ORF">V5799_031117</name>
</gene>
<sequence>MLEDLLDDSLLASEERRRVVALVHEGIVSGAVRPLDSVQFSLDNADKALQFLASGSHTVKAVVEVLRDGLLENQTVEAFETVFRVKIDATEHLDIISRRSCPDLDHFVCFSSISSGFGNIGQTNYGYANSAMERICECRAADGLPVPSLTHRLKTAPQKAVEIKPACTSSGSRNLPK</sequence>
<dbReference type="GO" id="GO:0016491">
    <property type="term" value="F:oxidoreductase activity"/>
    <property type="evidence" value="ECO:0007669"/>
    <property type="project" value="UniProtKB-KW"/>
</dbReference>
<keyword evidence="4" id="KW-0521">NADP</keyword>
<keyword evidence="2" id="KW-0444">Lipid biosynthesis</keyword>
<evidence type="ECO:0000313" key="11">
    <source>
        <dbReference type="Proteomes" id="UP001321473"/>
    </source>
</evidence>
<dbReference type="EMBL" id="JARKHS020013998">
    <property type="protein sequence ID" value="KAK8775539.1"/>
    <property type="molecule type" value="Genomic_DNA"/>
</dbReference>
<dbReference type="InterPro" id="IPR050091">
    <property type="entry name" value="PKS_NRPS_Biosynth_Enz"/>
</dbReference>
<dbReference type="Proteomes" id="UP001321473">
    <property type="component" value="Unassembled WGS sequence"/>
</dbReference>
<evidence type="ECO:0000256" key="2">
    <source>
        <dbReference type="ARBA" id="ARBA00022516"/>
    </source>
</evidence>
<evidence type="ECO:0000256" key="6">
    <source>
        <dbReference type="ARBA" id="ARBA00023098"/>
    </source>
</evidence>
<dbReference type="GO" id="GO:0004312">
    <property type="term" value="F:fatty acid synthase activity"/>
    <property type="evidence" value="ECO:0007669"/>
    <property type="project" value="TreeGrafter"/>
</dbReference>
<evidence type="ECO:0000256" key="7">
    <source>
        <dbReference type="ARBA" id="ARBA00023160"/>
    </source>
</evidence>
<accession>A0AAQ4EL81</accession>
<keyword evidence="6" id="KW-0443">Lipid metabolism</keyword>
<keyword evidence="3" id="KW-0276">Fatty acid metabolism</keyword>
<dbReference type="Gene3D" id="3.40.50.720">
    <property type="entry name" value="NAD(P)-binding Rossmann-like Domain"/>
    <property type="match status" value="1"/>
</dbReference>
<dbReference type="InterPro" id="IPR057326">
    <property type="entry name" value="KR_dom"/>
</dbReference>
<dbReference type="SMART" id="SM00822">
    <property type="entry name" value="PKS_KR"/>
    <property type="match status" value="1"/>
</dbReference>
<dbReference type="SUPFAM" id="SSF51735">
    <property type="entry name" value="NAD(P)-binding Rossmann-fold domains"/>
    <property type="match status" value="1"/>
</dbReference>
<evidence type="ECO:0000256" key="1">
    <source>
        <dbReference type="ARBA" id="ARBA00022450"/>
    </source>
</evidence>
<dbReference type="Pfam" id="PF08659">
    <property type="entry name" value="KR"/>
    <property type="match status" value="1"/>
</dbReference>
<keyword evidence="5" id="KW-0560">Oxidoreductase</keyword>
<proteinExistence type="predicted"/>
<evidence type="ECO:0000256" key="3">
    <source>
        <dbReference type="ARBA" id="ARBA00022832"/>
    </source>
</evidence>
<protein>
    <recommendedName>
        <fullName evidence="9">Ketoreductase domain-containing protein</fullName>
    </recommendedName>
</protein>
<organism evidence="10 11">
    <name type="scientific">Amblyomma americanum</name>
    <name type="common">Lone star tick</name>
    <dbReference type="NCBI Taxonomy" id="6943"/>
    <lineage>
        <taxon>Eukaryota</taxon>
        <taxon>Metazoa</taxon>
        <taxon>Ecdysozoa</taxon>
        <taxon>Arthropoda</taxon>
        <taxon>Chelicerata</taxon>
        <taxon>Arachnida</taxon>
        <taxon>Acari</taxon>
        <taxon>Parasitiformes</taxon>
        <taxon>Ixodida</taxon>
        <taxon>Ixodoidea</taxon>
        <taxon>Ixodidae</taxon>
        <taxon>Amblyomminae</taxon>
        <taxon>Amblyomma</taxon>
    </lineage>
</organism>
<dbReference type="PANTHER" id="PTHR43775:SF7">
    <property type="entry name" value="FATTY ACID SYNTHASE"/>
    <property type="match status" value="1"/>
</dbReference>
<keyword evidence="1" id="KW-0596">Phosphopantetheine</keyword>
<feature type="domain" description="Ketoreductase" evidence="9">
    <location>
        <begin position="8"/>
        <end position="160"/>
    </location>
</feature>
<dbReference type="PANTHER" id="PTHR43775">
    <property type="entry name" value="FATTY ACID SYNTHASE"/>
    <property type="match status" value="1"/>
</dbReference>
<evidence type="ECO:0000259" key="9">
    <source>
        <dbReference type="SMART" id="SM00822"/>
    </source>
</evidence>
<dbReference type="GO" id="GO:0006633">
    <property type="term" value="P:fatty acid biosynthetic process"/>
    <property type="evidence" value="ECO:0007669"/>
    <property type="project" value="UniProtKB-KW"/>
</dbReference>
<keyword evidence="11" id="KW-1185">Reference proteome</keyword>
<evidence type="ECO:0000256" key="4">
    <source>
        <dbReference type="ARBA" id="ARBA00022857"/>
    </source>
</evidence>
<dbReference type="InterPro" id="IPR036291">
    <property type="entry name" value="NAD(P)-bd_dom_sf"/>
</dbReference>
<name>A0AAQ4EL81_AMBAM</name>
<keyword evidence="8" id="KW-0511">Multifunctional enzyme</keyword>
<keyword evidence="7" id="KW-0275">Fatty acid biosynthesis</keyword>
<reference evidence="10 11" key="1">
    <citation type="journal article" date="2023" name="Arcadia Sci">
        <title>De novo assembly of a long-read Amblyomma americanum tick genome.</title>
        <authorList>
            <person name="Chou S."/>
            <person name="Poskanzer K.E."/>
            <person name="Rollins M."/>
            <person name="Thuy-Boun P.S."/>
        </authorList>
    </citation>
    <scope>NUCLEOTIDE SEQUENCE [LARGE SCALE GENOMIC DNA]</scope>
    <source>
        <strain evidence="10">F_SG_1</strain>
        <tissue evidence="10">Salivary glands</tissue>
    </source>
</reference>
<evidence type="ECO:0000256" key="5">
    <source>
        <dbReference type="ARBA" id="ARBA00023002"/>
    </source>
</evidence>
<evidence type="ECO:0000256" key="8">
    <source>
        <dbReference type="ARBA" id="ARBA00023268"/>
    </source>
</evidence>
<dbReference type="AlphaFoldDB" id="A0AAQ4EL81"/>
<evidence type="ECO:0000313" key="10">
    <source>
        <dbReference type="EMBL" id="KAK8775539.1"/>
    </source>
</evidence>